<accession>A0A1G8B453</accession>
<evidence type="ECO:0000256" key="2">
    <source>
        <dbReference type="ARBA" id="ARBA00023125"/>
    </source>
</evidence>
<dbReference type="SUPFAM" id="SSF47413">
    <property type="entry name" value="lambda repressor-like DNA-binding domains"/>
    <property type="match status" value="1"/>
</dbReference>
<dbReference type="STRING" id="504805.SAMN05421505_113121"/>
<dbReference type="InterPro" id="IPR010982">
    <property type="entry name" value="Lambda_DNA-bd_dom_sf"/>
</dbReference>
<keyword evidence="7" id="KW-1185">Reference proteome</keyword>
<evidence type="ECO:0000256" key="4">
    <source>
        <dbReference type="SAM" id="MobiDB-lite"/>
    </source>
</evidence>
<organism evidence="6 7">
    <name type="scientific">Sinosporangium album</name>
    <dbReference type="NCBI Taxonomy" id="504805"/>
    <lineage>
        <taxon>Bacteria</taxon>
        <taxon>Bacillati</taxon>
        <taxon>Actinomycetota</taxon>
        <taxon>Actinomycetes</taxon>
        <taxon>Streptosporangiales</taxon>
        <taxon>Streptosporangiaceae</taxon>
        <taxon>Sinosporangium</taxon>
    </lineage>
</organism>
<evidence type="ECO:0000313" key="6">
    <source>
        <dbReference type="EMBL" id="SDH27904.1"/>
    </source>
</evidence>
<dbReference type="EMBL" id="FNCN01000013">
    <property type="protein sequence ID" value="SDH27904.1"/>
    <property type="molecule type" value="Genomic_DNA"/>
</dbReference>
<dbReference type="AlphaFoldDB" id="A0A1G8B453"/>
<dbReference type="Proteomes" id="UP000198923">
    <property type="component" value="Unassembled WGS sequence"/>
</dbReference>
<dbReference type="SMART" id="SM00354">
    <property type="entry name" value="HTH_LACI"/>
    <property type="match status" value="1"/>
</dbReference>
<feature type="region of interest" description="Disordered" evidence="4">
    <location>
        <begin position="327"/>
        <end position="348"/>
    </location>
</feature>
<dbReference type="InterPro" id="IPR046335">
    <property type="entry name" value="LacI/GalR-like_sensor"/>
</dbReference>
<dbReference type="GO" id="GO:0003700">
    <property type="term" value="F:DNA-binding transcription factor activity"/>
    <property type="evidence" value="ECO:0007669"/>
    <property type="project" value="TreeGrafter"/>
</dbReference>
<dbReference type="Pfam" id="PF13377">
    <property type="entry name" value="Peripla_BP_3"/>
    <property type="match status" value="1"/>
</dbReference>
<dbReference type="InterPro" id="IPR000843">
    <property type="entry name" value="HTH_LacI"/>
</dbReference>
<gene>
    <name evidence="6" type="ORF">SAMN05421505_113121</name>
</gene>
<dbReference type="PROSITE" id="PS50932">
    <property type="entry name" value="HTH_LACI_2"/>
    <property type="match status" value="1"/>
</dbReference>
<keyword evidence="2" id="KW-0238">DNA-binding</keyword>
<dbReference type="Pfam" id="PF00356">
    <property type="entry name" value="LacI"/>
    <property type="match status" value="1"/>
</dbReference>
<dbReference type="CDD" id="cd01392">
    <property type="entry name" value="HTH_LacI"/>
    <property type="match status" value="1"/>
</dbReference>
<keyword evidence="3" id="KW-0804">Transcription</keyword>
<keyword evidence="1" id="KW-0805">Transcription regulation</keyword>
<protein>
    <submittedName>
        <fullName evidence="6">LacI family transcriptional regulator</fullName>
    </submittedName>
</protein>
<proteinExistence type="predicted"/>
<name>A0A1G8B453_9ACTN</name>
<evidence type="ECO:0000256" key="1">
    <source>
        <dbReference type="ARBA" id="ARBA00023015"/>
    </source>
</evidence>
<feature type="domain" description="HTH lacI-type" evidence="5">
    <location>
        <begin position="7"/>
        <end position="60"/>
    </location>
</feature>
<dbReference type="Gene3D" id="3.40.50.2300">
    <property type="match status" value="2"/>
</dbReference>
<dbReference type="CDD" id="cd06267">
    <property type="entry name" value="PBP1_LacI_sugar_binding-like"/>
    <property type="match status" value="1"/>
</dbReference>
<dbReference type="GO" id="GO:0000976">
    <property type="term" value="F:transcription cis-regulatory region binding"/>
    <property type="evidence" value="ECO:0007669"/>
    <property type="project" value="TreeGrafter"/>
</dbReference>
<dbReference type="OrthoDB" id="3506172at2"/>
<dbReference type="Gene3D" id="1.10.260.40">
    <property type="entry name" value="lambda repressor-like DNA-binding domains"/>
    <property type="match status" value="1"/>
</dbReference>
<dbReference type="InterPro" id="IPR028082">
    <property type="entry name" value="Peripla_BP_I"/>
</dbReference>
<evidence type="ECO:0000313" key="7">
    <source>
        <dbReference type="Proteomes" id="UP000198923"/>
    </source>
</evidence>
<evidence type="ECO:0000256" key="3">
    <source>
        <dbReference type="ARBA" id="ARBA00023163"/>
    </source>
</evidence>
<dbReference type="SUPFAM" id="SSF53822">
    <property type="entry name" value="Periplasmic binding protein-like I"/>
    <property type="match status" value="1"/>
</dbReference>
<evidence type="ECO:0000259" key="5">
    <source>
        <dbReference type="PROSITE" id="PS50932"/>
    </source>
</evidence>
<dbReference type="PANTHER" id="PTHR30146:SF138">
    <property type="entry name" value="TRANSCRIPTIONAL REGULATORY PROTEIN"/>
    <property type="match status" value="1"/>
</dbReference>
<dbReference type="PANTHER" id="PTHR30146">
    <property type="entry name" value="LACI-RELATED TRANSCRIPTIONAL REPRESSOR"/>
    <property type="match status" value="1"/>
</dbReference>
<sequence>MPSRKRATIREVARATGLSPAAVSYALRGLQVSEETIARVRRAAAELGYEADPIARALASGRTGMIGLLCGSLEDLWQQSLAVGIGRGLRDNDRYALILDAAGDPRREYMLARQLRDQRVDGLIVQPVDPASPYWGELCESMPVVAIGDALAEAPSAGEVVFDNRAGVTMALEHLRARGHRRIAVLTPTRASTPDRPADVHVTAEARRLGLDITVVTAAQSAHGAAEAAGALLDRPADERPHAVFCFADSIAYGVYAAASTRGLRIPDDLSVMGYDDHPMSALLTPGLTSVNWDIDGIVRAAVRLVVEAVDADGQTTRRRRVVQAPDLRERGSVGGGPAYATGPVSRE</sequence>
<reference evidence="6 7" key="1">
    <citation type="submission" date="2016-10" db="EMBL/GenBank/DDBJ databases">
        <authorList>
            <person name="de Groot N.N."/>
        </authorList>
    </citation>
    <scope>NUCLEOTIDE SEQUENCE [LARGE SCALE GENOMIC DNA]</scope>
    <source>
        <strain evidence="6 7">CPCC 201354</strain>
    </source>
</reference>